<organism evidence="2">
    <name type="scientific">Anguilla anguilla</name>
    <name type="common">European freshwater eel</name>
    <name type="synonym">Muraena anguilla</name>
    <dbReference type="NCBI Taxonomy" id="7936"/>
    <lineage>
        <taxon>Eukaryota</taxon>
        <taxon>Metazoa</taxon>
        <taxon>Chordata</taxon>
        <taxon>Craniata</taxon>
        <taxon>Vertebrata</taxon>
        <taxon>Euteleostomi</taxon>
        <taxon>Actinopterygii</taxon>
        <taxon>Neopterygii</taxon>
        <taxon>Teleostei</taxon>
        <taxon>Anguilliformes</taxon>
        <taxon>Anguillidae</taxon>
        <taxon>Anguilla</taxon>
    </lineage>
</organism>
<feature type="transmembrane region" description="Helical" evidence="1">
    <location>
        <begin position="29"/>
        <end position="49"/>
    </location>
</feature>
<evidence type="ECO:0000313" key="2">
    <source>
        <dbReference type="EMBL" id="JAH18347.1"/>
    </source>
</evidence>
<protein>
    <submittedName>
        <fullName evidence="2">Uncharacterized protein</fullName>
    </submittedName>
</protein>
<keyword evidence="1" id="KW-0472">Membrane</keyword>
<keyword evidence="1" id="KW-1133">Transmembrane helix</keyword>
<evidence type="ECO:0000256" key="1">
    <source>
        <dbReference type="SAM" id="Phobius"/>
    </source>
</evidence>
<dbReference type="AlphaFoldDB" id="A0A0E9QPH6"/>
<reference evidence="2" key="2">
    <citation type="journal article" date="2015" name="Fish Shellfish Immunol.">
        <title>Early steps in the European eel (Anguilla anguilla)-Vibrio vulnificus interaction in the gills: Role of the RtxA13 toxin.</title>
        <authorList>
            <person name="Callol A."/>
            <person name="Pajuelo D."/>
            <person name="Ebbesson L."/>
            <person name="Teles M."/>
            <person name="MacKenzie S."/>
            <person name="Amaro C."/>
        </authorList>
    </citation>
    <scope>NUCLEOTIDE SEQUENCE</scope>
</reference>
<keyword evidence="1" id="KW-0812">Transmembrane</keyword>
<sequence>MYIIEEPLCIFEFGNLRQVTLFYYYCYNYWFLLFHCFFFTMPSFFYLCWLTKACFIAKKLYSSSTQPSEH</sequence>
<reference evidence="2" key="1">
    <citation type="submission" date="2014-11" db="EMBL/GenBank/DDBJ databases">
        <authorList>
            <person name="Amaro Gonzalez C."/>
        </authorList>
    </citation>
    <scope>NUCLEOTIDE SEQUENCE</scope>
</reference>
<proteinExistence type="predicted"/>
<accession>A0A0E9QPH6</accession>
<name>A0A0E9QPH6_ANGAN</name>
<dbReference type="EMBL" id="GBXM01090230">
    <property type="protein sequence ID" value="JAH18347.1"/>
    <property type="molecule type" value="Transcribed_RNA"/>
</dbReference>